<keyword evidence="3" id="KW-0677">Repeat</keyword>
<comment type="caution">
    <text evidence="13">The sequence shown here is derived from an EMBL/GenBank/DDBJ whole genome shotgun (WGS) entry which is preliminary data.</text>
</comment>
<dbReference type="Proteomes" id="UP000054886">
    <property type="component" value="Unassembled WGS sequence"/>
</dbReference>
<dbReference type="PANTHER" id="PTHR46208:SF1">
    <property type="entry name" value="MITOCHONDRIAL IMPORT RECEPTOR SUBUNIT TOM70"/>
    <property type="match status" value="1"/>
</dbReference>
<feature type="repeat" description="TPR" evidence="10">
    <location>
        <begin position="119"/>
        <end position="152"/>
    </location>
</feature>
<dbReference type="SMART" id="SM00028">
    <property type="entry name" value="TPR"/>
    <property type="match status" value="8"/>
</dbReference>
<protein>
    <submittedName>
        <fullName evidence="13">Mitochondrial import receptor subunit TOM70</fullName>
    </submittedName>
</protein>
<evidence type="ECO:0000256" key="1">
    <source>
        <dbReference type="ARBA" id="ARBA00004572"/>
    </source>
</evidence>
<dbReference type="Gene3D" id="1.25.40.10">
    <property type="entry name" value="Tetratricopeptide repeat domain"/>
    <property type="match status" value="2"/>
</dbReference>
<evidence type="ECO:0000313" key="14">
    <source>
        <dbReference type="Proteomes" id="UP000054886"/>
    </source>
</evidence>
<comment type="subcellular location">
    <subcellularLocation>
        <location evidence="1">Mitochondrion outer membrane</location>
        <topology evidence="1">Single-pass membrane protein</topology>
    </subcellularLocation>
</comment>
<evidence type="ECO:0000256" key="4">
    <source>
        <dbReference type="ARBA" id="ARBA00022787"/>
    </source>
</evidence>
<feature type="repeat" description="TPR" evidence="10">
    <location>
        <begin position="365"/>
        <end position="398"/>
    </location>
</feature>
<dbReference type="GO" id="GO:0045040">
    <property type="term" value="P:protein insertion into mitochondrial outer membrane"/>
    <property type="evidence" value="ECO:0007669"/>
    <property type="project" value="EnsemblFungi"/>
</dbReference>
<dbReference type="VEuPathDB" id="FungiDB:GWK60_L11187"/>
<dbReference type="GO" id="GO:0005742">
    <property type="term" value="C:mitochondrial outer membrane translocase complex"/>
    <property type="evidence" value="ECO:0007669"/>
    <property type="project" value="EnsemblFungi"/>
</dbReference>
<dbReference type="AlphaFoldDB" id="A0A0W0CZ22"/>
<sequence length="587" mass="66288">MSSDSNTVGFWVKNKKAVVASVATVSAVVAAYFYYKQVQELKKSLDDGNDVGTASSKVEYKYLMINDEPDIELMKLAETAEKNEYASELKKRGNAYFKVKDYENAINYYKFALQLKNDPVFYSNMAACYISLEHNEEAIEACSKALELNPDYSKVLLKRAAVYENIGKFADALLDLTAVSLNGDYNDATIQPIVERVLNKQAMMALKDHLEASEKNKVLPSYTSMAAFFGVFDAETDIPGHDATEESDKILSDALTHLYSQTKEGYDRCDSEFTKATELYKAKLENDRTNSVTNEKAAIAFEHTAILSFLKNDPSTARELIDEAIKLHPRPKSYIYLGLLMADKGLDEEYYSNFQKAIDLDPNMAAIYYHRGQMNFIIQKYEKAGEDFDKAKECDPTNIFPYIQLACMSYREGHFDDCETLFSEARRKFPDAPEVPNFFAEILSDKGEIEKAAAEYDKAIELESKSENIHVGIAPLVGKATTLLKYPTVENFIEADDLFEQANNEDPRSEKAKMGLAQCKLQQEDLDDAIRLFEEAAILCRTLDEKLQATTFAEATKVQMRVRADERLQAKTMKALDEIRRNGGQGF</sequence>
<evidence type="ECO:0000256" key="6">
    <source>
        <dbReference type="ARBA" id="ARBA00022989"/>
    </source>
</evidence>
<evidence type="ECO:0000256" key="2">
    <source>
        <dbReference type="ARBA" id="ARBA00022692"/>
    </source>
</evidence>
<dbReference type="GO" id="GO:0030943">
    <property type="term" value="F:mitochondrion targeting sequence binding"/>
    <property type="evidence" value="ECO:0007669"/>
    <property type="project" value="EnsemblFungi"/>
</dbReference>
<dbReference type="PROSITE" id="PS50005">
    <property type="entry name" value="TPR"/>
    <property type="match status" value="3"/>
</dbReference>
<evidence type="ECO:0000313" key="13">
    <source>
        <dbReference type="EMBL" id="KTB04853.1"/>
    </source>
</evidence>
<evidence type="ECO:0000256" key="9">
    <source>
        <dbReference type="ARBA" id="ARBA00038030"/>
    </source>
</evidence>
<keyword evidence="4" id="KW-1000">Mitochondrion outer membrane</keyword>
<organism evidence="13 14">
    <name type="scientific">Candida glabrata</name>
    <name type="common">Yeast</name>
    <name type="synonym">Torulopsis glabrata</name>
    <dbReference type="NCBI Taxonomy" id="5478"/>
    <lineage>
        <taxon>Eukaryota</taxon>
        <taxon>Fungi</taxon>
        <taxon>Dikarya</taxon>
        <taxon>Ascomycota</taxon>
        <taxon>Saccharomycotina</taxon>
        <taxon>Saccharomycetes</taxon>
        <taxon>Saccharomycetales</taxon>
        <taxon>Saccharomycetaceae</taxon>
        <taxon>Nakaseomyces</taxon>
    </lineage>
</organism>
<dbReference type="SUPFAM" id="SSF48452">
    <property type="entry name" value="TPR-like"/>
    <property type="match status" value="2"/>
</dbReference>
<dbReference type="Pfam" id="PF13181">
    <property type="entry name" value="TPR_8"/>
    <property type="match status" value="1"/>
</dbReference>
<dbReference type="GO" id="GO:0044233">
    <property type="term" value="C:mitochondria-associated endoplasmic reticulum membrane contact site"/>
    <property type="evidence" value="ECO:0007669"/>
    <property type="project" value="EnsemblFungi"/>
</dbReference>
<keyword evidence="7" id="KW-0496">Mitochondrion</keyword>
<proteinExistence type="inferred from homology"/>
<dbReference type="FunFam" id="1.25.40.10:FF:000374">
    <property type="entry name" value="Mitochondrial proteins import receptor"/>
    <property type="match status" value="1"/>
</dbReference>
<name>A0A0W0CZ22_CANGB</name>
<gene>
    <name evidence="12" type="ORF">AO440_004606</name>
    <name evidence="13" type="ORF">AO440_004980</name>
</gene>
<dbReference type="PANTHER" id="PTHR46208">
    <property type="entry name" value="MITOCHONDRIAL IMPORT RECEPTOR SUBUNIT TOM70"/>
    <property type="match status" value="1"/>
</dbReference>
<dbReference type="VEuPathDB" id="FungiDB:CAGL0L04048g"/>
<comment type="similarity">
    <text evidence="9">Belongs to the Tom70 family.</text>
</comment>
<keyword evidence="8 11" id="KW-0472">Membrane</keyword>
<dbReference type="VEuPathDB" id="FungiDB:GVI51_L03861"/>
<dbReference type="GO" id="GO:0008320">
    <property type="term" value="F:protein transmembrane transporter activity"/>
    <property type="evidence" value="ECO:0007669"/>
    <property type="project" value="EnsemblFungi"/>
</dbReference>
<keyword evidence="13" id="KW-0675">Receptor</keyword>
<dbReference type="Pfam" id="PF13432">
    <property type="entry name" value="TPR_16"/>
    <property type="match status" value="2"/>
</dbReference>
<dbReference type="VEuPathDB" id="FungiDB:B1J91_L04048g"/>
<dbReference type="GO" id="GO:0045039">
    <property type="term" value="P:protein insertion into mitochondrial inner membrane"/>
    <property type="evidence" value="ECO:0007669"/>
    <property type="project" value="EnsemblFungi"/>
</dbReference>
<evidence type="ECO:0000256" key="10">
    <source>
        <dbReference type="PROSITE-ProRule" id="PRU00339"/>
    </source>
</evidence>
<evidence type="ECO:0000256" key="7">
    <source>
        <dbReference type="ARBA" id="ARBA00023128"/>
    </source>
</evidence>
<dbReference type="Pfam" id="PF14559">
    <property type="entry name" value="TPR_19"/>
    <property type="match status" value="1"/>
</dbReference>
<dbReference type="GO" id="GO:0006626">
    <property type="term" value="P:protein targeting to mitochondrion"/>
    <property type="evidence" value="ECO:0007669"/>
    <property type="project" value="EnsemblFungi"/>
</dbReference>
<evidence type="ECO:0000256" key="5">
    <source>
        <dbReference type="ARBA" id="ARBA00022803"/>
    </source>
</evidence>
<dbReference type="EMBL" id="LLZZ01000115">
    <property type="protein sequence ID" value="KTB04853.1"/>
    <property type="molecule type" value="Genomic_DNA"/>
</dbReference>
<evidence type="ECO:0000256" key="3">
    <source>
        <dbReference type="ARBA" id="ARBA00022737"/>
    </source>
</evidence>
<evidence type="ECO:0000256" key="11">
    <source>
        <dbReference type="SAM" id="Phobius"/>
    </source>
</evidence>
<keyword evidence="6 11" id="KW-1133">Transmembrane helix</keyword>
<dbReference type="GO" id="GO:0030150">
    <property type="term" value="P:protein import into mitochondrial matrix"/>
    <property type="evidence" value="ECO:0007669"/>
    <property type="project" value="EnsemblFungi"/>
</dbReference>
<feature type="transmembrane region" description="Helical" evidence="11">
    <location>
        <begin position="17"/>
        <end position="35"/>
    </location>
</feature>
<feature type="repeat" description="TPR" evidence="10">
    <location>
        <begin position="331"/>
        <end position="364"/>
    </location>
</feature>
<dbReference type="EMBL" id="LLZZ01000132">
    <property type="protein sequence ID" value="KTB01068.1"/>
    <property type="molecule type" value="Genomic_DNA"/>
</dbReference>
<keyword evidence="2 11" id="KW-0812">Transmembrane</keyword>
<evidence type="ECO:0000313" key="12">
    <source>
        <dbReference type="EMBL" id="KTB01068.1"/>
    </source>
</evidence>
<keyword evidence="5 10" id="KW-0802">TPR repeat</keyword>
<evidence type="ECO:0000256" key="8">
    <source>
        <dbReference type="ARBA" id="ARBA00023136"/>
    </source>
</evidence>
<dbReference type="InterPro" id="IPR019734">
    <property type="entry name" value="TPR_rpt"/>
</dbReference>
<accession>A0A0W0CZ22</accession>
<reference evidence="13 14" key="1">
    <citation type="submission" date="2015-10" db="EMBL/GenBank/DDBJ databases">
        <title>Draft genomes sequences of Candida glabrata isolates 1A, 1B, 2A, 2B, 3A and 3B.</title>
        <authorList>
            <person name="Haavelsrud O.E."/>
            <person name="Gaustad P."/>
        </authorList>
    </citation>
    <scope>NUCLEOTIDE SEQUENCE [LARGE SCALE GENOMIC DNA]</scope>
    <source>
        <strain evidence="13">910700640</strain>
    </source>
</reference>
<dbReference type="Pfam" id="PF00515">
    <property type="entry name" value="TPR_1"/>
    <property type="match status" value="1"/>
</dbReference>
<dbReference type="InterPro" id="IPR011990">
    <property type="entry name" value="TPR-like_helical_dom_sf"/>
</dbReference>